<evidence type="ECO:0000313" key="2">
    <source>
        <dbReference type="EMBL" id="KAK5648248.1"/>
    </source>
</evidence>
<dbReference type="PANTHER" id="PTHR28572">
    <property type="entry name" value="COILED-COIL DOMAIN-CONTAINING PROTEIN 103"/>
    <property type="match status" value="1"/>
</dbReference>
<dbReference type="Proteomes" id="UP001329430">
    <property type="component" value="Chromosome 2"/>
</dbReference>
<organism evidence="2 3">
    <name type="scientific">Pyrocoelia pectoralis</name>
    <dbReference type="NCBI Taxonomy" id="417401"/>
    <lineage>
        <taxon>Eukaryota</taxon>
        <taxon>Metazoa</taxon>
        <taxon>Ecdysozoa</taxon>
        <taxon>Arthropoda</taxon>
        <taxon>Hexapoda</taxon>
        <taxon>Insecta</taxon>
        <taxon>Pterygota</taxon>
        <taxon>Neoptera</taxon>
        <taxon>Endopterygota</taxon>
        <taxon>Coleoptera</taxon>
        <taxon>Polyphaga</taxon>
        <taxon>Elateriformia</taxon>
        <taxon>Elateroidea</taxon>
        <taxon>Lampyridae</taxon>
        <taxon>Lampyrinae</taxon>
        <taxon>Pyrocoelia</taxon>
    </lineage>
</organism>
<gene>
    <name evidence="2" type="ORF">RI129_003140</name>
</gene>
<dbReference type="GO" id="GO:0036159">
    <property type="term" value="P:inner dynein arm assembly"/>
    <property type="evidence" value="ECO:0007669"/>
    <property type="project" value="TreeGrafter"/>
</dbReference>
<comment type="caution">
    <text evidence="2">The sequence shown here is derived from an EMBL/GenBank/DDBJ whole genome shotgun (WGS) entry which is preliminary data.</text>
</comment>
<dbReference type="GO" id="GO:0007368">
    <property type="term" value="P:determination of left/right symmetry"/>
    <property type="evidence" value="ECO:0007669"/>
    <property type="project" value="TreeGrafter"/>
</dbReference>
<sequence length="81" mass="9527">MSRLTSKVDNKQLMEELQSAIDYDKLYWIRNDAKIKAIATAKSYDDFRESVSAAHLNPVYKNDWKKKINTWNTFAKPKSQE</sequence>
<keyword evidence="3" id="KW-1185">Reference proteome</keyword>
<dbReference type="GO" id="GO:0005576">
    <property type="term" value="C:extracellular region"/>
    <property type="evidence" value="ECO:0007669"/>
    <property type="project" value="GOC"/>
</dbReference>
<evidence type="ECO:0000313" key="3">
    <source>
        <dbReference type="Proteomes" id="UP001329430"/>
    </source>
</evidence>
<protein>
    <recommendedName>
        <fullName evidence="1">Dynein attachment factor N-terminal domain-containing protein</fullName>
    </recommendedName>
</protein>
<accession>A0AAN7ZUM5</accession>
<evidence type="ECO:0000259" key="1">
    <source>
        <dbReference type="Pfam" id="PF15867"/>
    </source>
</evidence>
<proteinExistence type="predicted"/>
<dbReference type="GO" id="GO:0003351">
    <property type="term" value="P:epithelial cilium movement involved in extracellular fluid movement"/>
    <property type="evidence" value="ECO:0007669"/>
    <property type="project" value="TreeGrafter"/>
</dbReference>
<dbReference type="PANTHER" id="PTHR28572:SF1">
    <property type="entry name" value="COILED-COIL DOMAIN-CONTAINING PROTEIN 103"/>
    <property type="match status" value="1"/>
</dbReference>
<dbReference type="InterPro" id="IPR042422">
    <property type="entry name" value="CC103"/>
</dbReference>
<reference evidence="2 3" key="1">
    <citation type="journal article" date="2024" name="Insects">
        <title>An Improved Chromosome-Level Genome Assembly of the Firefly Pyrocoelia pectoralis.</title>
        <authorList>
            <person name="Fu X."/>
            <person name="Meyer-Rochow V.B."/>
            <person name="Ballantyne L."/>
            <person name="Zhu X."/>
        </authorList>
    </citation>
    <scope>NUCLEOTIDE SEQUENCE [LARGE SCALE GENOMIC DNA]</scope>
    <source>
        <strain evidence="2">XCY_ONT2</strain>
    </source>
</reference>
<dbReference type="Pfam" id="PF15867">
    <property type="entry name" value="Dynein_attach_N"/>
    <property type="match status" value="1"/>
</dbReference>
<dbReference type="AlphaFoldDB" id="A0AAN7ZUM5"/>
<dbReference type="InterPro" id="IPR031733">
    <property type="entry name" value="Dynein_attach_N"/>
</dbReference>
<name>A0AAN7ZUM5_9COLE</name>
<feature type="domain" description="Dynein attachment factor N-terminal" evidence="1">
    <location>
        <begin position="9"/>
        <end position="72"/>
    </location>
</feature>
<dbReference type="EMBL" id="JAVRBK010000002">
    <property type="protein sequence ID" value="KAK5648248.1"/>
    <property type="molecule type" value="Genomic_DNA"/>
</dbReference>
<dbReference type="GO" id="GO:0036157">
    <property type="term" value="C:outer dynein arm"/>
    <property type="evidence" value="ECO:0007669"/>
    <property type="project" value="InterPro"/>
</dbReference>